<comment type="caution">
    <text evidence="1">The sequence shown here is derived from an EMBL/GenBank/DDBJ whole genome shotgun (WGS) entry which is preliminary data.</text>
</comment>
<evidence type="ECO:0000313" key="2">
    <source>
        <dbReference type="Proteomes" id="UP001058974"/>
    </source>
</evidence>
<sequence>MYFLCARSAQMAKKYVPLATQLHEGRKVCLNRLFLCGMYESLGCKTFTLIMTPFSSRKCRPEWFRKPFPNLSRQEEKEIHDTLLACFQPTAIWARSASSNSGLRAYPYNPNLAAMQFGVPSNPKALTASSQGISTTRISQGRKKVKTFSAVGPSMTKQLYDDANDSSSKEALVCTFWSPTLI</sequence>
<dbReference type="Gramene" id="Psat03G0183000-T1">
    <property type="protein sequence ID" value="KAI5426149.1"/>
    <property type="gene ID" value="KIW84_031830"/>
</dbReference>
<gene>
    <name evidence="1" type="ORF">KIW84_031830</name>
</gene>
<dbReference type="EMBL" id="JAMSHJ010000003">
    <property type="protein sequence ID" value="KAI5426149.1"/>
    <property type="molecule type" value="Genomic_DNA"/>
</dbReference>
<proteinExistence type="predicted"/>
<organism evidence="1 2">
    <name type="scientific">Pisum sativum</name>
    <name type="common">Garden pea</name>
    <name type="synonym">Lathyrus oleraceus</name>
    <dbReference type="NCBI Taxonomy" id="3888"/>
    <lineage>
        <taxon>Eukaryota</taxon>
        <taxon>Viridiplantae</taxon>
        <taxon>Streptophyta</taxon>
        <taxon>Embryophyta</taxon>
        <taxon>Tracheophyta</taxon>
        <taxon>Spermatophyta</taxon>
        <taxon>Magnoliopsida</taxon>
        <taxon>eudicotyledons</taxon>
        <taxon>Gunneridae</taxon>
        <taxon>Pentapetalae</taxon>
        <taxon>rosids</taxon>
        <taxon>fabids</taxon>
        <taxon>Fabales</taxon>
        <taxon>Fabaceae</taxon>
        <taxon>Papilionoideae</taxon>
        <taxon>50 kb inversion clade</taxon>
        <taxon>NPAAA clade</taxon>
        <taxon>Hologalegina</taxon>
        <taxon>IRL clade</taxon>
        <taxon>Fabeae</taxon>
        <taxon>Lathyrus</taxon>
    </lineage>
</organism>
<evidence type="ECO:0000313" key="1">
    <source>
        <dbReference type="EMBL" id="KAI5426149.1"/>
    </source>
</evidence>
<accession>A0A9D4XS99</accession>
<protein>
    <submittedName>
        <fullName evidence="1">Uncharacterized protein</fullName>
    </submittedName>
</protein>
<dbReference type="Proteomes" id="UP001058974">
    <property type="component" value="Chromosome 3"/>
</dbReference>
<dbReference type="AlphaFoldDB" id="A0A9D4XS99"/>
<name>A0A9D4XS99_PEA</name>
<reference evidence="1 2" key="1">
    <citation type="journal article" date="2022" name="Nat. Genet.">
        <title>Improved pea reference genome and pan-genome highlight genomic features and evolutionary characteristics.</title>
        <authorList>
            <person name="Yang T."/>
            <person name="Liu R."/>
            <person name="Luo Y."/>
            <person name="Hu S."/>
            <person name="Wang D."/>
            <person name="Wang C."/>
            <person name="Pandey M.K."/>
            <person name="Ge S."/>
            <person name="Xu Q."/>
            <person name="Li N."/>
            <person name="Li G."/>
            <person name="Huang Y."/>
            <person name="Saxena R.K."/>
            <person name="Ji Y."/>
            <person name="Li M."/>
            <person name="Yan X."/>
            <person name="He Y."/>
            <person name="Liu Y."/>
            <person name="Wang X."/>
            <person name="Xiang C."/>
            <person name="Varshney R.K."/>
            <person name="Ding H."/>
            <person name="Gao S."/>
            <person name="Zong X."/>
        </authorList>
    </citation>
    <scope>NUCLEOTIDE SEQUENCE [LARGE SCALE GENOMIC DNA]</scope>
    <source>
        <strain evidence="1 2">cv. Zhongwan 6</strain>
    </source>
</reference>
<keyword evidence="2" id="KW-1185">Reference proteome</keyword>